<dbReference type="OrthoDB" id="10272818at2759"/>
<comment type="caution">
    <text evidence="1">The sequence shown here is derived from an EMBL/GenBank/DDBJ whole genome shotgun (WGS) entry which is preliminary data.</text>
</comment>
<proteinExistence type="predicted"/>
<dbReference type="Proteomes" id="UP000184267">
    <property type="component" value="Unassembled WGS sequence"/>
</dbReference>
<name>A0A1M2V300_TRAPU</name>
<dbReference type="OMA" id="DTICKDW"/>
<evidence type="ECO:0000313" key="1">
    <source>
        <dbReference type="EMBL" id="OJT01917.1"/>
    </source>
</evidence>
<protein>
    <submittedName>
        <fullName evidence="1">Uncharacterized protein</fullName>
    </submittedName>
</protein>
<sequence length="295" mass="33033">MNTVDPGALRDHYVRTMTGTAASASHEIIRANKMYGRALLTLRVLVQNRRKEKTPILVFGSHAQVLSKVSLTDAVQRGRTPCDNVILFTRDGIPRAALGVARNPWDNHPRLLVPHFNTTELLQAAPPGGRRWDYSDGIVRLKKGDFVVYQFQFHVGDDDTICKDWEALNALECFALPWAPWDNATPSSFIALSLPTLRGPPLIEFPDTPGRLLCAPFDHAAVNHYFADFLENSEDAFLRSHIGPDSVVVLNTIKNTTLSMADRLLDRVIEKGNMDLLLERLRACGRDDLVEKLLQ</sequence>
<accession>A0A1M2V300</accession>
<keyword evidence="2" id="KW-1185">Reference proteome</keyword>
<evidence type="ECO:0000313" key="2">
    <source>
        <dbReference type="Proteomes" id="UP000184267"/>
    </source>
</evidence>
<reference evidence="1 2" key="1">
    <citation type="submission" date="2016-10" db="EMBL/GenBank/DDBJ databases">
        <title>Genome sequence of the basidiomycete white-rot fungus Trametes pubescens.</title>
        <authorList>
            <person name="Makela M.R."/>
            <person name="Granchi Z."/>
            <person name="Peng M."/>
            <person name="De Vries R.P."/>
            <person name="Grigoriev I."/>
            <person name="Riley R."/>
            <person name="Hilden K."/>
        </authorList>
    </citation>
    <scope>NUCLEOTIDE SEQUENCE [LARGE SCALE GENOMIC DNA]</scope>
    <source>
        <strain evidence="1 2">FBCC735</strain>
    </source>
</reference>
<organism evidence="1 2">
    <name type="scientific">Trametes pubescens</name>
    <name type="common">White-rot fungus</name>
    <dbReference type="NCBI Taxonomy" id="154538"/>
    <lineage>
        <taxon>Eukaryota</taxon>
        <taxon>Fungi</taxon>
        <taxon>Dikarya</taxon>
        <taxon>Basidiomycota</taxon>
        <taxon>Agaricomycotina</taxon>
        <taxon>Agaricomycetes</taxon>
        <taxon>Polyporales</taxon>
        <taxon>Polyporaceae</taxon>
        <taxon>Trametes</taxon>
    </lineage>
</organism>
<dbReference type="STRING" id="154538.A0A1M2V300"/>
<dbReference type="AlphaFoldDB" id="A0A1M2V300"/>
<dbReference type="EMBL" id="MNAD01001713">
    <property type="protein sequence ID" value="OJT01917.1"/>
    <property type="molecule type" value="Genomic_DNA"/>
</dbReference>
<gene>
    <name evidence="1" type="ORF">TRAPUB_7629</name>
</gene>